<comment type="similarity">
    <text evidence="4">Belongs to the Toll-like receptor family.</text>
</comment>
<dbReference type="PANTHER" id="PTHR24365">
    <property type="entry name" value="TOLL-LIKE RECEPTOR"/>
    <property type="match status" value="1"/>
</dbReference>
<protein>
    <recommendedName>
        <fullName evidence="20">Toll-like receptor 4</fullName>
    </recommendedName>
</protein>
<keyword evidence="19" id="KW-0966">Cell projection</keyword>
<evidence type="ECO:0000256" key="10">
    <source>
        <dbReference type="ARBA" id="ARBA00022737"/>
    </source>
</evidence>
<keyword evidence="14" id="KW-1133">Transmembrane helix</keyword>
<keyword evidence="12" id="KW-0832">Ubl conjugation</keyword>
<dbReference type="OrthoDB" id="1421090at2759"/>
<evidence type="ECO:0000256" key="2">
    <source>
        <dbReference type="ARBA" id="ARBA00004412"/>
    </source>
</evidence>
<dbReference type="GO" id="GO:0034142">
    <property type="term" value="P:toll-like receptor 4 signaling pathway"/>
    <property type="evidence" value="ECO:0007669"/>
    <property type="project" value="TreeGrafter"/>
</dbReference>
<dbReference type="Pfam" id="PF13855">
    <property type="entry name" value="LRR_8"/>
    <property type="match status" value="1"/>
</dbReference>
<dbReference type="InterPro" id="IPR003591">
    <property type="entry name" value="Leu-rich_rpt_typical-subtyp"/>
</dbReference>
<dbReference type="GO" id="GO:0032497">
    <property type="term" value="P:detection of lipopolysaccharide"/>
    <property type="evidence" value="ECO:0007669"/>
    <property type="project" value="TreeGrafter"/>
</dbReference>
<dbReference type="SUPFAM" id="SSF52200">
    <property type="entry name" value="Toll/Interleukin receptor TIR domain"/>
    <property type="match status" value="1"/>
</dbReference>
<evidence type="ECO:0000256" key="6">
    <source>
        <dbReference type="ARBA" id="ARBA00022588"/>
    </source>
</evidence>
<evidence type="ECO:0000313" key="22">
    <source>
        <dbReference type="EMBL" id="KAG9335625.1"/>
    </source>
</evidence>
<reference evidence="22" key="1">
    <citation type="thesis" date="2021" institute="BYU ScholarsArchive" country="Provo, UT, USA">
        <title>Applications of and Algorithms for Genome Assembly and Genomic Analyses with an Emphasis on Marine Teleosts.</title>
        <authorList>
            <person name="Pickett B.D."/>
        </authorList>
    </citation>
    <scope>NUCLEOTIDE SEQUENCE</scope>
    <source>
        <strain evidence="22">HI-2016</strain>
    </source>
</reference>
<keyword evidence="7" id="KW-0433">Leucine-rich repeat</keyword>
<dbReference type="GO" id="GO:0050829">
    <property type="term" value="P:defense response to Gram-negative bacterium"/>
    <property type="evidence" value="ECO:0007669"/>
    <property type="project" value="TreeGrafter"/>
</dbReference>
<keyword evidence="16" id="KW-0675">Receptor</keyword>
<dbReference type="SUPFAM" id="SSF52058">
    <property type="entry name" value="L domain-like"/>
    <property type="match status" value="1"/>
</dbReference>
<evidence type="ECO:0000256" key="18">
    <source>
        <dbReference type="ARBA" id="ARBA00023198"/>
    </source>
</evidence>
<dbReference type="SMART" id="SM00255">
    <property type="entry name" value="TIR"/>
    <property type="match status" value="1"/>
</dbReference>
<dbReference type="Gene3D" id="3.80.10.10">
    <property type="entry name" value="Ribonuclease Inhibitor"/>
    <property type="match status" value="2"/>
</dbReference>
<dbReference type="GO" id="GO:0001875">
    <property type="term" value="F:lipopolysaccharide immune receptor activity"/>
    <property type="evidence" value="ECO:0007669"/>
    <property type="project" value="TreeGrafter"/>
</dbReference>
<keyword evidence="15" id="KW-0472">Membrane</keyword>
<name>A0A8T2N5F3_9TELE</name>
<dbReference type="FunFam" id="3.40.50.10140:FF:000006">
    <property type="entry name" value="Toll-like receptor 4"/>
    <property type="match status" value="1"/>
</dbReference>
<evidence type="ECO:0000256" key="15">
    <source>
        <dbReference type="ARBA" id="ARBA00023136"/>
    </source>
</evidence>
<proteinExistence type="inferred from homology"/>
<feature type="non-terminal residue" evidence="22">
    <location>
        <position position="1"/>
    </location>
</feature>
<keyword evidence="17" id="KW-0325">Glycoprotein</keyword>
<feature type="domain" description="TIR" evidence="21">
    <location>
        <begin position="430"/>
        <end position="569"/>
    </location>
</feature>
<dbReference type="SMART" id="SM00369">
    <property type="entry name" value="LRR_TYP"/>
    <property type="match status" value="6"/>
</dbReference>
<evidence type="ECO:0000256" key="5">
    <source>
        <dbReference type="ARBA" id="ARBA00022475"/>
    </source>
</evidence>
<evidence type="ECO:0000256" key="3">
    <source>
        <dbReference type="ARBA" id="ARBA00004466"/>
    </source>
</evidence>
<dbReference type="InterPro" id="IPR001611">
    <property type="entry name" value="Leu-rich_rpt"/>
</dbReference>
<evidence type="ECO:0000256" key="17">
    <source>
        <dbReference type="ARBA" id="ARBA00023180"/>
    </source>
</evidence>
<keyword evidence="23" id="KW-1185">Reference proteome</keyword>
<dbReference type="GO" id="GO:0006954">
    <property type="term" value="P:inflammatory response"/>
    <property type="evidence" value="ECO:0007669"/>
    <property type="project" value="UniProtKB-KW"/>
</dbReference>
<evidence type="ECO:0000313" key="23">
    <source>
        <dbReference type="Proteomes" id="UP000824540"/>
    </source>
</evidence>
<keyword evidence="9" id="KW-0732">Signal</keyword>
<accession>A0A8T2N5F3</accession>
<dbReference type="GO" id="GO:0001530">
    <property type="term" value="F:lipopolysaccharide binding"/>
    <property type="evidence" value="ECO:0007669"/>
    <property type="project" value="TreeGrafter"/>
</dbReference>
<sequence>VLSNTHFSCAGRNLRYVPSEIPISAEHLDFSFNNLSNLNQAVFPPLPHLHVLDLTRCHIQLITDNAFFNVRNVTTLILTGNHIKNLISHDLTMVQQLIVVETRLASLEDLHIQPMTKLQILNAGTNNIKSIRIPPYLINCSNFRVLDLHANKITVITANDTLPLRQMKSRNITLILSRNYIFQIQPGAFQNIHLQGLYLLDSFPSSTVTKSGLSGLSGLKVDKLVVGHYKDNVKIVNVEDDFMDGLCSVDFQEIYFRQKEEISNGFNLFHCMSNATKISVLQGKWNDMEIVEFQQLKELQLRSCKIHFMPTMQFSNIKSLETLIVKDNVEQTEFRNCGIEDLRRSSFTQLDRLRHLALSGNRLMAVDFLTNPSLVSLTQIDAGQNNIVSIPLNILSHLPLNLSAFDLSRNPIECSCSNTDLIMNPRRQEFQYDAFVIYSSKDEAWVMEELVEKIEGGVPPIHLCLHVRDFQAGKSITSNIIDEGITGSRKVIVLVSQHFIDSDWCRFEFEVAQSWVVLERNASLIIIILEDVEEEKTKKVMGLHKHLKRNTYLKWKGNALSDVPYPANY</sequence>
<evidence type="ECO:0000256" key="11">
    <source>
        <dbReference type="ARBA" id="ARBA00022753"/>
    </source>
</evidence>
<dbReference type="PROSITE" id="PS50104">
    <property type="entry name" value="TIR"/>
    <property type="match status" value="1"/>
</dbReference>
<keyword evidence="10" id="KW-0677">Repeat</keyword>
<keyword evidence="8" id="KW-0812">Transmembrane</keyword>
<evidence type="ECO:0000256" key="4">
    <source>
        <dbReference type="ARBA" id="ARBA00009634"/>
    </source>
</evidence>
<evidence type="ECO:0000256" key="19">
    <source>
        <dbReference type="ARBA" id="ARBA00023273"/>
    </source>
</evidence>
<comment type="caution">
    <text evidence="22">The sequence shown here is derived from an EMBL/GenBank/DDBJ whole genome shotgun (WGS) entry which is preliminary data.</text>
</comment>
<evidence type="ECO:0000259" key="21">
    <source>
        <dbReference type="PROSITE" id="PS50104"/>
    </source>
</evidence>
<evidence type="ECO:0000256" key="12">
    <source>
        <dbReference type="ARBA" id="ARBA00022843"/>
    </source>
</evidence>
<dbReference type="GO" id="GO:0005769">
    <property type="term" value="C:early endosome"/>
    <property type="evidence" value="ECO:0007669"/>
    <property type="project" value="UniProtKB-SubCell"/>
</dbReference>
<dbReference type="Gene3D" id="3.40.50.10140">
    <property type="entry name" value="Toll/interleukin-1 receptor homology (TIR) domain"/>
    <property type="match status" value="1"/>
</dbReference>
<dbReference type="AlphaFoldDB" id="A0A8T2N5F3"/>
<keyword evidence="5" id="KW-1003">Cell membrane</keyword>
<keyword evidence="13" id="KW-0391">Immunity</keyword>
<evidence type="ECO:0000256" key="20">
    <source>
        <dbReference type="ARBA" id="ARBA00040109"/>
    </source>
</evidence>
<dbReference type="GO" id="GO:0002755">
    <property type="term" value="P:MyD88-dependent toll-like receptor signaling pathway"/>
    <property type="evidence" value="ECO:0007669"/>
    <property type="project" value="TreeGrafter"/>
</dbReference>
<evidence type="ECO:0000256" key="8">
    <source>
        <dbReference type="ARBA" id="ARBA00022692"/>
    </source>
</evidence>
<evidence type="ECO:0000256" key="9">
    <source>
        <dbReference type="ARBA" id="ARBA00022729"/>
    </source>
</evidence>
<comment type="subcellular location">
    <subcellularLocation>
        <location evidence="1">Cell membrane</location>
        <topology evidence="1">Single-pass type I membrane protein</topology>
    </subcellularLocation>
    <subcellularLocation>
        <location evidence="3">Cell projection</location>
        <location evidence="3">Ruffle</location>
    </subcellularLocation>
    <subcellularLocation>
        <location evidence="2">Early endosome</location>
    </subcellularLocation>
</comment>
<gene>
    <name evidence="22" type="ORF">JZ751_004390</name>
</gene>
<keyword evidence="11" id="KW-0967">Endosome</keyword>
<dbReference type="InterPro" id="IPR035897">
    <property type="entry name" value="Toll_tir_struct_dom_sf"/>
</dbReference>
<evidence type="ECO:0000256" key="14">
    <source>
        <dbReference type="ARBA" id="ARBA00022989"/>
    </source>
</evidence>
<dbReference type="InterPro" id="IPR032675">
    <property type="entry name" value="LRR_dom_sf"/>
</dbReference>
<organism evidence="22 23">
    <name type="scientific">Albula glossodonta</name>
    <name type="common">roundjaw bonefish</name>
    <dbReference type="NCBI Taxonomy" id="121402"/>
    <lineage>
        <taxon>Eukaryota</taxon>
        <taxon>Metazoa</taxon>
        <taxon>Chordata</taxon>
        <taxon>Craniata</taxon>
        <taxon>Vertebrata</taxon>
        <taxon>Euteleostomi</taxon>
        <taxon>Actinopterygii</taxon>
        <taxon>Neopterygii</taxon>
        <taxon>Teleostei</taxon>
        <taxon>Albuliformes</taxon>
        <taxon>Albulidae</taxon>
        <taxon>Albula</taxon>
    </lineage>
</organism>
<evidence type="ECO:0000256" key="7">
    <source>
        <dbReference type="ARBA" id="ARBA00022614"/>
    </source>
</evidence>
<dbReference type="Proteomes" id="UP000824540">
    <property type="component" value="Unassembled WGS sequence"/>
</dbReference>
<dbReference type="EMBL" id="JAFBMS010000114">
    <property type="protein sequence ID" value="KAG9335625.1"/>
    <property type="molecule type" value="Genomic_DNA"/>
</dbReference>
<dbReference type="InterPro" id="IPR000157">
    <property type="entry name" value="TIR_dom"/>
</dbReference>
<keyword evidence="18" id="KW-0395">Inflammatory response</keyword>
<dbReference type="GO" id="GO:0045087">
    <property type="term" value="P:innate immune response"/>
    <property type="evidence" value="ECO:0007669"/>
    <property type="project" value="UniProtKB-KW"/>
</dbReference>
<keyword evidence="6" id="KW-0399">Innate immunity</keyword>
<dbReference type="PROSITE" id="PS51450">
    <property type="entry name" value="LRR"/>
    <property type="match status" value="1"/>
</dbReference>
<dbReference type="GO" id="GO:0005886">
    <property type="term" value="C:plasma membrane"/>
    <property type="evidence" value="ECO:0007669"/>
    <property type="project" value="UniProtKB-SubCell"/>
</dbReference>
<dbReference type="GO" id="GO:0046696">
    <property type="term" value="C:lipopolysaccharide receptor complex"/>
    <property type="evidence" value="ECO:0007669"/>
    <property type="project" value="TreeGrafter"/>
</dbReference>
<evidence type="ECO:0000256" key="16">
    <source>
        <dbReference type="ARBA" id="ARBA00023170"/>
    </source>
</evidence>
<evidence type="ECO:0000256" key="13">
    <source>
        <dbReference type="ARBA" id="ARBA00022859"/>
    </source>
</evidence>
<dbReference type="PANTHER" id="PTHR24365:SF521">
    <property type="entry name" value="TOLL-LIKE RECEPTOR 4"/>
    <property type="match status" value="1"/>
</dbReference>
<dbReference type="GO" id="GO:0001726">
    <property type="term" value="C:ruffle"/>
    <property type="evidence" value="ECO:0007669"/>
    <property type="project" value="UniProtKB-SubCell"/>
</dbReference>
<dbReference type="Pfam" id="PF01582">
    <property type="entry name" value="TIR"/>
    <property type="match status" value="1"/>
</dbReference>
<evidence type="ECO:0000256" key="1">
    <source>
        <dbReference type="ARBA" id="ARBA00004251"/>
    </source>
</evidence>